<sequence>MSAFRQAQVYLSHIWNSDLSIFFNIPQTGSENHDSSTVENQVFSQIDLRNCQTNLKDHHYTALEFTMKNKSPEHNQIHNLWSHLNNNWIRNTSDPSNLQLETTHGSSRLGSILANDMELGKTSSTLTLILATNSMARRFQMMNQDREIV</sequence>
<dbReference type="EMBL" id="PKSM01000106">
    <property type="protein sequence ID" value="POW12095.1"/>
    <property type="molecule type" value="Genomic_DNA"/>
</dbReference>
<organism evidence="1 2">
    <name type="scientific">Puccinia striiformis</name>
    <dbReference type="NCBI Taxonomy" id="27350"/>
    <lineage>
        <taxon>Eukaryota</taxon>
        <taxon>Fungi</taxon>
        <taxon>Dikarya</taxon>
        <taxon>Basidiomycota</taxon>
        <taxon>Pucciniomycotina</taxon>
        <taxon>Pucciniomycetes</taxon>
        <taxon>Pucciniales</taxon>
        <taxon>Pucciniaceae</taxon>
        <taxon>Puccinia</taxon>
    </lineage>
</organism>
<dbReference type="Proteomes" id="UP000238274">
    <property type="component" value="Unassembled WGS sequence"/>
</dbReference>
<comment type="caution">
    <text evidence="1">The sequence shown here is derived from an EMBL/GenBank/DDBJ whole genome shotgun (WGS) entry which is preliminary data.</text>
</comment>
<name>A0A2S4VRC3_9BASI</name>
<reference evidence="2" key="2">
    <citation type="journal article" date="2018" name="BMC Genomics">
        <title>Genomic insights into host adaptation between the wheat stripe rust pathogen (Puccinia striiformis f. sp. tritici) and the barley stripe rust pathogen (Puccinia striiformis f. sp. hordei).</title>
        <authorList>
            <person name="Xia C."/>
            <person name="Wang M."/>
            <person name="Yin C."/>
            <person name="Cornejo O.E."/>
            <person name="Hulbert S.H."/>
            <person name="Chen X."/>
        </authorList>
    </citation>
    <scope>NUCLEOTIDE SEQUENCE [LARGE SCALE GENOMIC DNA]</scope>
    <source>
        <strain evidence="2">93TX-2</strain>
    </source>
</reference>
<dbReference type="AlphaFoldDB" id="A0A2S4VRC3"/>
<keyword evidence="2" id="KW-1185">Reference proteome</keyword>
<accession>A0A2S4VRC3</accession>
<reference evidence="1 2" key="1">
    <citation type="submission" date="2017-12" db="EMBL/GenBank/DDBJ databases">
        <title>Gene loss provides genomic basis for host adaptation in cereal stripe rust fungi.</title>
        <authorList>
            <person name="Xia C."/>
        </authorList>
    </citation>
    <scope>NUCLEOTIDE SEQUENCE [LARGE SCALE GENOMIC DNA]</scope>
    <source>
        <strain evidence="1 2">93TX-2</strain>
    </source>
</reference>
<dbReference type="OrthoDB" id="10518912at2759"/>
<protein>
    <submittedName>
        <fullName evidence="1">Uncharacterized protein</fullName>
    </submittedName>
</protein>
<gene>
    <name evidence="1" type="ORF">PSHT_08185</name>
</gene>
<proteinExistence type="predicted"/>
<evidence type="ECO:0000313" key="2">
    <source>
        <dbReference type="Proteomes" id="UP000238274"/>
    </source>
</evidence>
<dbReference type="VEuPathDB" id="FungiDB:PSHT_08185"/>
<reference evidence="2" key="3">
    <citation type="journal article" date="2018" name="Mol. Plant Microbe Interact.">
        <title>Genome sequence resources for the wheat stripe rust pathogen (Puccinia striiformis f. sp. tritici) and the barley stripe rust pathogen (Puccinia striiformis f. sp. hordei).</title>
        <authorList>
            <person name="Xia C."/>
            <person name="Wang M."/>
            <person name="Yin C."/>
            <person name="Cornejo O.E."/>
            <person name="Hulbert S.H."/>
            <person name="Chen X."/>
        </authorList>
    </citation>
    <scope>NUCLEOTIDE SEQUENCE [LARGE SCALE GENOMIC DNA]</scope>
    <source>
        <strain evidence="2">93TX-2</strain>
    </source>
</reference>
<evidence type="ECO:0000313" key="1">
    <source>
        <dbReference type="EMBL" id="POW12095.1"/>
    </source>
</evidence>
<dbReference type="VEuPathDB" id="FungiDB:PSTT_12409"/>